<sequence length="1033" mass="116640">MKIITLHFKNVNSLAGEWTLRFDDPAFLRNHLFAIAGPTGSGKTSILDAISLALYGKTPRQDSVADKTKLDNGPELVMTLGTGESFSEVEFESAGNRYKAIWKVHRAGNKPDGKMQSPEVKLLFEKDGEYIAHDEVSKTKEVQKKIEEIVGLNFDQFMRAVMLPQGGFDNFLKSKREEKAAILEKLSGQEIYRKISKAVFARNKEEQGKLDSIQENLNGIQLMPDNEARDLEAWLGEAEKTKVTKSAELKKNEEYKRTLEDIEKAEKNCQNLRKEAALLGEKNRQLDGDRRRVQRSDEAQTLVAPLKVVENLRKDFAEKMKQKKALQEQMPQKKQACETAKNDLDKRTQEEENLRSEDKNRNALRDSVSSLDAEIRQLKASFEEKKTAISSKEKDIKNLYQTGETYKEKRATLEKKLADCRNYEKTNSVHSTLESEQSIISDRLNRLDDAKIALGKSQDSLAKMKTRCVNAEKDLKQQELKFTQIAAEREKNLSKDINKIASLIQSSLHEGEACPVCGSTYHDNHEGAIASATEISATANRLNHLQKDFEAAQESVKTADYELKRAKDLVADAEKDVQTKTGDVSELMNIVFEKLKIYGFSESDLNSPQVVLERIKKWASNWKSCKDRIASDENQLQILDEQEKLLQEQIEKAQQDLDLLNKDLLGLKNALQDKSAERGKLFGSRDVAEDRKEYQTKIDTAEKNRTQANTQSTEAENALAAAQAQLQTIVEQLNLTERDKSHAETDLAAQLRKHSFASEEDLRHALIPDLEKQQMVQQYEKVAADLATAKGQLNQAETNLNELRSRDTGHTTLQTATSKIEVLQKELDDLNKNYTEKSQKFAVNQSEKKKSRDLSEKKAKQEEVTFLWNTMNSLIGSADGKTFVAYVQQLTLSRLVQAANKHLKSLDPRYTIETENNSLNILLYDSECGERRFAANLSGGETFLVSLSLALGLSSLASQRVRIDTLFLDEGFGSLDERKLQRAIEVLRNLGESNEKLIGVISHVNRVQEEITNHFEIIPTGNGHSRIEGPGVN</sequence>
<organism evidence="4 5">
    <name type="scientific">Hallerella porci</name>
    <dbReference type="NCBI Taxonomy" id="1945871"/>
    <lineage>
        <taxon>Bacteria</taxon>
        <taxon>Pseudomonadati</taxon>
        <taxon>Fibrobacterota</taxon>
        <taxon>Fibrobacteria</taxon>
        <taxon>Fibrobacterales</taxon>
        <taxon>Fibrobacteraceae</taxon>
        <taxon>Hallerella</taxon>
    </lineage>
</organism>
<evidence type="ECO:0000256" key="2">
    <source>
        <dbReference type="SAM" id="MobiDB-lite"/>
    </source>
</evidence>
<dbReference type="Proteomes" id="UP000245523">
    <property type="component" value="Unassembled WGS sequence"/>
</dbReference>
<dbReference type="SUPFAM" id="SSF52540">
    <property type="entry name" value="P-loop containing nucleoside triphosphate hydrolases"/>
    <property type="match status" value="1"/>
</dbReference>
<feature type="coiled-coil region" evidence="1">
    <location>
        <begin position="245"/>
        <end position="282"/>
    </location>
</feature>
<reference evidence="4 5" key="1">
    <citation type="submission" date="2018-05" db="EMBL/GenBank/DDBJ databases">
        <title>Animal gut microbial communities from fecal samples from Wisconsin, USA.</title>
        <authorList>
            <person name="Neumann A."/>
        </authorList>
    </citation>
    <scope>NUCLEOTIDE SEQUENCE [LARGE SCALE GENOMIC DNA]</scope>
    <source>
        <strain evidence="4 5">UWS4</strain>
    </source>
</reference>
<dbReference type="PANTHER" id="PTHR32114:SF2">
    <property type="entry name" value="ABC TRANSPORTER ABCH.3"/>
    <property type="match status" value="1"/>
</dbReference>
<dbReference type="Pfam" id="PF13558">
    <property type="entry name" value="SbcC_Walker_B"/>
    <property type="match status" value="1"/>
</dbReference>
<keyword evidence="4" id="KW-0269">Exonuclease</keyword>
<feature type="domain" description="Rad50/SbcC-type AAA" evidence="3">
    <location>
        <begin position="6"/>
        <end position="220"/>
    </location>
</feature>
<evidence type="ECO:0000313" key="5">
    <source>
        <dbReference type="Proteomes" id="UP000245523"/>
    </source>
</evidence>
<dbReference type="Pfam" id="PF13476">
    <property type="entry name" value="AAA_23"/>
    <property type="match status" value="1"/>
</dbReference>
<feature type="coiled-coil region" evidence="1">
    <location>
        <begin position="629"/>
        <end position="739"/>
    </location>
</feature>
<feature type="compositionally biased region" description="Basic and acidic residues" evidence="2">
    <location>
        <begin position="340"/>
        <end position="363"/>
    </location>
</feature>
<gene>
    <name evidence="4" type="ORF">B0H50_102145</name>
</gene>
<protein>
    <submittedName>
        <fullName evidence="4">Exonuclease SbcC</fullName>
    </submittedName>
</protein>
<keyword evidence="5" id="KW-1185">Reference proteome</keyword>
<dbReference type="RefSeq" id="WP_109587182.1">
    <property type="nucleotide sequence ID" value="NZ_QGHD01000002.1"/>
</dbReference>
<proteinExistence type="predicted"/>
<keyword evidence="1" id="KW-0175">Coiled coil</keyword>
<dbReference type="InterPro" id="IPR038729">
    <property type="entry name" value="Rad50/SbcC_AAA"/>
</dbReference>
<dbReference type="EMBL" id="QGHD01000002">
    <property type="protein sequence ID" value="PWL03973.1"/>
    <property type="molecule type" value="Genomic_DNA"/>
</dbReference>
<feature type="coiled-coil region" evidence="1">
    <location>
        <begin position="535"/>
        <end position="576"/>
    </location>
</feature>
<evidence type="ECO:0000256" key="1">
    <source>
        <dbReference type="SAM" id="Coils"/>
    </source>
</evidence>
<keyword evidence="4" id="KW-0378">Hydrolase</keyword>
<dbReference type="Gene3D" id="3.40.50.300">
    <property type="entry name" value="P-loop containing nucleotide triphosphate hydrolases"/>
    <property type="match status" value="2"/>
</dbReference>
<dbReference type="PANTHER" id="PTHR32114">
    <property type="entry name" value="ABC TRANSPORTER ABCH.3"/>
    <property type="match status" value="1"/>
</dbReference>
<accession>A0ABX5LSR1</accession>
<feature type="region of interest" description="Disordered" evidence="2">
    <location>
        <begin position="323"/>
        <end position="363"/>
    </location>
</feature>
<dbReference type="InterPro" id="IPR027417">
    <property type="entry name" value="P-loop_NTPase"/>
</dbReference>
<evidence type="ECO:0000259" key="3">
    <source>
        <dbReference type="Pfam" id="PF13476"/>
    </source>
</evidence>
<keyword evidence="4" id="KW-0540">Nuclease</keyword>
<name>A0ABX5LSR1_9BACT</name>
<feature type="coiled-coil region" evidence="1">
    <location>
        <begin position="779"/>
        <end position="840"/>
    </location>
</feature>
<dbReference type="GO" id="GO:0004527">
    <property type="term" value="F:exonuclease activity"/>
    <property type="evidence" value="ECO:0007669"/>
    <property type="project" value="UniProtKB-KW"/>
</dbReference>
<comment type="caution">
    <text evidence="4">The sequence shown here is derived from an EMBL/GenBank/DDBJ whole genome shotgun (WGS) entry which is preliminary data.</text>
</comment>
<evidence type="ECO:0000313" key="4">
    <source>
        <dbReference type="EMBL" id="PWL03973.1"/>
    </source>
</evidence>